<sequence>MPKIKTLEDAFIHELSDIYSAEKQLTKALPKLARAATHPQLAEGFTQHLEETQGQIERIDQIVEAQGLKLKRVKCLAMEGLVAEGGETIEEIEKGPVRDVMLIVGAQKVEHYEIAAYGSLITLADQLGYSDASRLLKETLQEEKATDEKLNGLATSEVNRQALEAATEVEPAQ</sequence>
<proteinExistence type="predicted"/>
<dbReference type="Gene3D" id="1.20.1260.10">
    <property type="match status" value="1"/>
</dbReference>
<evidence type="ECO:0000313" key="2">
    <source>
        <dbReference type="Proteomes" id="UP000001492"/>
    </source>
</evidence>
<dbReference type="KEGG" id="aex:Astex_3687"/>
<dbReference type="EMBL" id="CP002397">
    <property type="protein sequence ID" value="ADU15309.1"/>
    <property type="molecule type" value="Genomic_DNA"/>
</dbReference>
<dbReference type="PANTHER" id="PTHR30565">
    <property type="entry name" value="PROTEIN YCIF"/>
    <property type="match status" value="1"/>
</dbReference>
<dbReference type="PANTHER" id="PTHR30565:SF9">
    <property type="entry name" value="PROTEIN YCIF"/>
    <property type="match status" value="1"/>
</dbReference>
<evidence type="ECO:0000313" key="1">
    <source>
        <dbReference type="EMBL" id="ADU15309.1"/>
    </source>
</evidence>
<dbReference type="HOGENOM" id="CLU_102561_0_0_5"/>
<name>E8RVG8_ASTEC</name>
<keyword evidence="2" id="KW-1185">Reference proteome</keyword>
<dbReference type="InterPro" id="IPR047114">
    <property type="entry name" value="YciF"/>
</dbReference>
<gene>
    <name evidence="1" type="ordered locus">Astex_3687</name>
</gene>
<protein>
    <submittedName>
        <fullName evidence="1">Uncharacterized protein</fullName>
    </submittedName>
</protein>
<dbReference type="CDD" id="cd07909">
    <property type="entry name" value="YciF"/>
    <property type="match status" value="1"/>
</dbReference>
<dbReference type="eggNOG" id="COG3685">
    <property type="taxonomic scope" value="Bacteria"/>
</dbReference>
<dbReference type="Proteomes" id="UP000001492">
    <property type="component" value="Plasmid pASTEX01"/>
</dbReference>
<dbReference type="InterPro" id="IPR009078">
    <property type="entry name" value="Ferritin-like_SF"/>
</dbReference>
<dbReference type="InterPro" id="IPR012347">
    <property type="entry name" value="Ferritin-like"/>
</dbReference>
<dbReference type="OrthoDB" id="9795056at2"/>
<dbReference type="InterPro" id="IPR010287">
    <property type="entry name" value="DUF892_YciF-like"/>
</dbReference>
<accession>E8RVG8</accession>
<dbReference type="AlphaFoldDB" id="E8RVG8"/>
<keyword evidence="1" id="KW-0614">Plasmid</keyword>
<reference evidence="2" key="1">
    <citation type="submission" date="2010-12" db="EMBL/GenBank/DDBJ databases">
        <title>Complete sequence of plasmid 1 of Asticcacaulis excentricus CB 48.</title>
        <authorList>
            <consortium name="US DOE Joint Genome Institute"/>
            <person name="Lucas S."/>
            <person name="Copeland A."/>
            <person name="Lapidus A."/>
            <person name="Cheng J.-F."/>
            <person name="Bruce D."/>
            <person name="Goodwin L."/>
            <person name="Pitluck S."/>
            <person name="Teshima H."/>
            <person name="Davenport K."/>
            <person name="Detter J.C."/>
            <person name="Han C."/>
            <person name="Tapia R."/>
            <person name="Land M."/>
            <person name="Hauser L."/>
            <person name="Jeffries C."/>
            <person name="Kyrpides N."/>
            <person name="Ivanova N."/>
            <person name="Ovchinnikova G."/>
            <person name="Brun Y.V."/>
            <person name="Woyke T."/>
        </authorList>
    </citation>
    <scope>NUCLEOTIDE SEQUENCE [LARGE SCALE GENOMIC DNA]</scope>
    <source>
        <strain evidence="2">ATCC 15261 / DSM 4724 / KCTC 12464 / NCIMB 9791 / VKM B-1370 / CB 48</strain>
        <plasmid evidence="2">pASTEX01</plasmid>
    </source>
</reference>
<dbReference type="RefSeq" id="WP_013481122.1">
    <property type="nucleotide sequence ID" value="NC_014818.1"/>
</dbReference>
<organism evidence="1 2">
    <name type="scientific">Asticcacaulis excentricus (strain ATCC 15261 / DSM 4724 / KCTC 12464 / NCIMB 9791 / VKM B-1370 / CB 48)</name>
    <dbReference type="NCBI Taxonomy" id="573065"/>
    <lineage>
        <taxon>Bacteria</taxon>
        <taxon>Pseudomonadati</taxon>
        <taxon>Pseudomonadota</taxon>
        <taxon>Alphaproteobacteria</taxon>
        <taxon>Caulobacterales</taxon>
        <taxon>Caulobacteraceae</taxon>
        <taxon>Asticcacaulis</taxon>
    </lineage>
</organism>
<geneLocation type="plasmid" evidence="1 2">
    <name>pASTEX01</name>
</geneLocation>
<dbReference type="SUPFAM" id="SSF47240">
    <property type="entry name" value="Ferritin-like"/>
    <property type="match status" value="1"/>
</dbReference>
<dbReference type="Pfam" id="PF05974">
    <property type="entry name" value="DUF892"/>
    <property type="match status" value="1"/>
</dbReference>